<evidence type="ECO:0000313" key="14">
    <source>
        <dbReference type="EMBL" id="AZU02966.1"/>
    </source>
</evidence>
<keyword evidence="8 13" id="KW-0479">Metal-binding</keyword>
<dbReference type="Gene3D" id="1.10.760.10">
    <property type="entry name" value="Cytochrome c-like domain"/>
    <property type="match status" value="1"/>
</dbReference>
<evidence type="ECO:0000256" key="3">
    <source>
        <dbReference type="ARBA" id="ARBA00016165"/>
    </source>
</evidence>
<feature type="binding site" description="covalent" evidence="13">
    <location>
        <position position="64"/>
    </location>
    <ligand>
        <name>heme c</name>
        <dbReference type="ChEBI" id="CHEBI:61717"/>
    </ligand>
</feature>
<keyword evidence="15" id="KW-1185">Reference proteome</keyword>
<dbReference type="SUPFAM" id="SSF81496">
    <property type="entry name" value="Cytochrome c1 subunit of cytochrome bc1 complex (Ubiquinol-cytochrome c reductase), transmembrane anchor"/>
    <property type="match status" value="1"/>
</dbReference>
<dbReference type="GO" id="GO:0046872">
    <property type="term" value="F:metal ion binding"/>
    <property type="evidence" value="ECO:0007669"/>
    <property type="project" value="UniProtKB-KW"/>
</dbReference>
<evidence type="ECO:0000256" key="11">
    <source>
        <dbReference type="ARBA" id="ARBA00023004"/>
    </source>
</evidence>
<evidence type="ECO:0000256" key="5">
    <source>
        <dbReference type="ARBA" id="ARBA00022617"/>
    </source>
</evidence>
<dbReference type="PANTHER" id="PTHR10266:SF3">
    <property type="entry name" value="CYTOCHROME C1, HEME PROTEIN, MITOCHONDRIAL"/>
    <property type="match status" value="1"/>
</dbReference>
<accession>A0A3T0E6Y6</accession>
<dbReference type="InterPro" id="IPR002326">
    <property type="entry name" value="Cyt_c1"/>
</dbReference>
<keyword evidence="12" id="KW-0472">Membrane</keyword>
<dbReference type="GO" id="GO:0016020">
    <property type="term" value="C:membrane"/>
    <property type="evidence" value="ECO:0007669"/>
    <property type="project" value="UniProtKB-SubCell"/>
</dbReference>
<dbReference type="GO" id="GO:0020037">
    <property type="term" value="F:heme binding"/>
    <property type="evidence" value="ECO:0007669"/>
    <property type="project" value="InterPro"/>
</dbReference>
<dbReference type="Gene3D" id="1.20.5.100">
    <property type="entry name" value="Cytochrome c1, transmembrane anchor, C-terminal"/>
    <property type="match status" value="1"/>
</dbReference>
<dbReference type="EMBL" id="CP018911">
    <property type="protein sequence ID" value="AZU02966.1"/>
    <property type="molecule type" value="Genomic_DNA"/>
</dbReference>
<keyword evidence="7" id="KW-0812">Transmembrane</keyword>
<dbReference type="PROSITE" id="PS51007">
    <property type="entry name" value="CYTC"/>
    <property type="match status" value="1"/>
</dbReference>
<dbReference type="OrthoDB" id="9808471at2"/>
<dbReference type="AlphaFoldDB" id="A0A3T0E6Y6"/>
<keyword evidence="10" id="KW-1133">Transmembrane helix</keyword>
<dbReference type="InterPro" id="IPR021157">
    <property type="entry name" value="Cyt_c1_TM_anchor_C"/>
</dbReference>
<evidence type="ECO:0000256" key="4">
    <source>
        <dbReference type="ARBA" id="ARBA00022448"/>
    </source>
</evidence>
<dbReference type="Pfam" id="PF02167">
    <property type="entry name" value="Cytochrom_C1"/>
    <property type="match status" value="1"/>
</dbReference>
<evidence type="ECO:0000256" key="8">
    <source>
        <dbReference type="ARBA" id="ARBA00022723"/>
    </source>
</evidence>
<dbReference type="SUPFAM" id="SSF46626">
    <property type="entry name" value="Cytochrome c"/>
    <property type="match status" value="1"/>
</dbReference>
<dbReference type="PRINTS" id="PR00603">
    <property type="entry name" value="CYTOCHROMEC1"/>
</dbReference>
<keyword evidence="11 13" id="KW-0408">Iron</keyword>
<proteinExistence type="inferred from homology"/>
<keyword evidence="5 13" id="KW-0349">Heme</keyword>
<evidence type="ECO:0000256" key="10">
    <source>
        <dbReference type="ARBA" id="ARBA00022989"/>
    </source>
</evidence>
<feature type="binding site" description="covalent" evidence="13">
    <location>
        <position position="60"/>
    </location>
    <ligand>
        <name>heme c</name>
        <dbReference type="ChEBI" id="CHEBI:61717"/>
    </ligand>
</feature>
<organism evidence="14 15">
    <name type="scientific">Glycocaulis alkaliphilus</name>
    <dbReference type="NCBI Taxonomy" id="1434191"/>
    <lineage>
        <taxon>Bacteria</taxon>
        <taxon>Pseudomonadati</taxon>
        <taxon>Pseudomonadota</taxon>
        <taxon>Alphaproteobacteria</taxon>
        <taxon>Maricaulales</taxon>
        <taxon>Maricaulaceae</taxon>
        <taxon>Glycocaulis</taxon>
    </lineage>
</organism>
<evidence type="ECO:0000256" key="2">
    <source>
        <dbReference type="ARBA" id="ARBA00006488"/>
    </source>
</evidence>
<evidence type="ECO:0000256" key="9">
    <source>
        <dbReference type="ARBA" id="ARBA00022982"/>
    </source>
</evidence>
<evidence type="ECO:0000256" key="1">
    <source>
        <dbReference type="ARBA" id="ARBA00004370"/>
    </source>
</evidence>
<comment type="similarity">
    <text evidence="2">Belongs to the cytochrome c family.</text>
</comment>
<feature type="binding site" description="covalent" evidence="13">
    <location>
        <position position="195"/>
    </location>
    <ligand>
        <name>heme c</name>
        <dbReference type="ChEBI" id="CHEBI:61717"/>
    </ligand>
</feature>
<dbReference type="RefSeq" id="WP_127565402.1">
    <property type="nucleotide sequence ID" value="NZ_BMFB01000002.1"/>
</dbReference>
<comment type="cofactor">
    <cofactor evidence="13">
        <name>heme c</name>
        <dbReference type="ChEBI" id="CHEBI:61717"/>
    </cofactor>
    <text evidence="13">Binds 1 heme c group covalently per subunit.</text>
</comment>
<dbReference type="PANTHER" id="PTHR10266">
    <property type="entry name" value="CYTOCHROME C1"/>
    <property type="match status" value="1"/>
</dbReference>
<comment type="subcellular location">
    <subcellularLocation>
        <location evidence="1">Membrane</location>
    </subcellularLocation>
</comment>
<keyword evidence="4" id="KW-0813">Transport</keyword>
<dbReference type="KEGG" id="gak:X907_0418"/>
<dbReference type="InterPro" id="IPR036909">
    <property type="entry name" value="Cyt_c-like_dom_sf"/>
</dbReference>
<protein>
    <recommendedName>
        <fullName evidence="3">Cytochrome c1</fullName>
    </recommendedName>
</protein>
<evidence type="ECO:0000256" key="12">
    <source>
        <dbReference type="ARBA" id="ARBA00023136"/>
    </source>
</evidence>
<feature type="binding site" description="covalent" evidence="13">
    <location>
        <position position="63"/>
    </location>
    <ligand>
        <name>heme c</name>
        <dbReference type="ChEBI" id="CHEBI:61717"/>
    </ligand>
</feature>
<reference evidence="14 15" key="1">
    <citation type="submission" date="2016-12" db="EMBL/GenBank/DDBJ databases">
        <title>The genome of dimorphic prosthecate Glycocaulis alkaliphilus 6b-8t, isolated from crude oil dictates its adaptability in petroleum environments.</title>
        <authorList>
            <person name="Wu X.-L."/>
            <person name="Geng S."/>
        </authorList>
    </citation>
    <scope>NUCLEOTIDE SEQUENCE [LARGE SCALE GENOMIC DNA]</scope>
    <source>
        <strain evidence="14 15">6B-8</strain>
    </source>
</reference>
<keyword evidence="6" id="KW-0679">Respiratory chain</keyword>
<sequence>MRLIRTLFVAASGALAAVGLASAAGEYRKPEDHRFSFDGPFSSFDRGAVQRGFYVFNQVCAACHSLEHLAIRHLGQPGGPFHDPNYPNPNDNPIVRAIAAEYIVEDGPDEYGDMFERPGRPSDRFPSPYANEAQGRAANNGAYPPDLSIITRARHYGAPYIRSLMMGYGEEPPEGVTVGAGLYYNPYFPGGLIAMPPQFQDGLLTYNDGTEATVEQMANDVTEFLAWASDPHMEQRKRLGLMVLAYLVILCGLLFFTYRQIWSKVKH</sequence>
<dbReference type="InterPro" id="IPR009056">
    <property type="entry name" value="Cyt_c-like_dom"/>
</dbReference>
<evidence type="ECO:0000256" key="13">
    <source>
        <dbReference type="PIRSR" id="PIRSR602326-1"/>
    </source>
</evidence>
<gene>
    <name evidence="14" type="ORF">X907_0418</name>
</gene>
<keyword evidence="9" id="KW-0249">Electron transport</keyword>
<evidence type="ECO:0000256" key="7">
    <source>
        <dbReference type="ARBA" id="ARBA00022692"/>
    </source>
</evidence>
<name>A0A3T0E6Y6_9PROT</name>
<evidence type="ECO:0000256" key="6">
    <source>
        <dbReference type="ARBA" id="ARBA00022660"/>
    </source>
</evidence>
<evidence type="ECO:0000313" key="15">
    <source>
        <dbReference type="Proteomes" id="UP000286954"/>
    </source>
</evidence>
<dbReference type="GO" id="GO:0009055">
    <property type="term" value="F:electron transfer activity"/>
    <property type="evidence" value="ECO:0007669"/>
    <property type="project" value="InterPro"/>
</dbReference>
<dbReference type="Proteomes" id="UP000286954">
    <property type="component" value="Chromosome"/>
</dbReference>